<feature type="coiled-coil region" evidence="1">
    <location>
        <begin position="5"/>
        <end position="32"/>
    </location>
</feature>
<evidence type="ECO:0000313" key="3">
    <source>
        <dbReference type="Proteomes" id="UP000557857"/>
    </source>
</evidence>
<organism evidence="2 3">
    <name type="scientific">Enterococcus mundtii</name>
    <dbReference type="NCBI Taxonomy" id="53346"/>
    <lineage>
        <taxon>Bacteria</taxon>
        <taxon>Bacillati</taxon>
        <taxon>Bacillota</taxon>
        <taxon>Bacilli</taxon>
        <taxon>Lactobacillales</taxon>
        <taxon>Enterococcaceae</taxon>
        <taxon>Enterococcus</taxon>
    </lineage>
</organism>
<accession>A0A848MX93</accession>
<comment type="caution">
    <text evidence="2">The sequence shown here is derived from an EMBL/GenBank/DDBJ whole genome shotgun (WGS) entry which is preliminary data.</text>
</comment>
<dbReference type="Pfam" id="PF04883">
    <property type="entry name" value="HK97-gp10_like"/>
    <property type="match status" value="1"/>
</dbReference>
<gene>
    <name evidence="2" type="ORF">HI921_09050</name>
</gene>
<evidence type="ECO:0000256" key="1">
    <source>
        <dbReference type="SAM" id="Coils"/>
    </source>
</evidence>
<dbReference type="EMBL" id="JABCAG010000023">
    <property type="protein sequence ID" value="NMP58608.1"/>
    <property type="molecule type" value="Genomic_DNA"/>
</dbReference>
<name>A0A848MX93_ENTMU</name>
<reference evidence="2 3" key="1">
    <citation type="submission" date="2020-04" db="EMBL/GenBank/DDBJ databases">
        <authorList>
            <person name="Abaymova A."/>
            <person name="Teymurazov M."/>
            <person name="Tazyna O."/>
            <person name="Chatushin Y."/>
            <person name="Svetoch E."/>
            <person name="Pereligyn V."/>
            <person name="Pohylenko V."/>
            <person name="Platonov M."/>
            <person name="Kartsev N."/>
            <person name="Skryabin Y."/>
            <person name="Sizova A."/>
            <person name="Solomentsev V."/>
            <person name="Kislichkina A."/>
            <person name="Bogun A."/>
        </authorList>
    </citation>
    <scope>NUCLEOTIDE SEQUENCE [LARGE SCALE GENOMIC DNA]</scope>
    <source>
        <strain evidence="3">SCPM-O-B-8398 (E28)</strain>
    </source>
</reference>
<evidence type="ECO:0000313" key="2">
    <source>
        <dbReference type="EMBL" id="NMP58608.1"/>
    </source>
</evidence>
<sequence>MTSGIEEILANIEKLQLNNKRLAREAVNEGAEIVANNLEKNTPYDDGGLSNDVHVSGFKGGAQGQIEKDIGYGKGTGWRVKYPDSGTINQRPQNFKEKTITESRDPVLSMYADKIKEGLKL</sequence>
<dbReference type="InterPro" id="IPR010064">
    <property type="entry name" value="HK97-gp10_tail"/>
</dbReference>
<dbReference type="RefSeq" id="WP_023519326.1">
    <property type="nucleotide sequence ID" value="NZ_JABCAG010000023.1"/>
</dbReference>
<proteinExistence type="predicted"/>
<protein>
    <submittedName>
        <fullName evidence="2">HK97 gp10 family phage protein</fullName>
    </submittedName>
</protein>
<dbReference type="NCBIfam" id="TIGR01725">
    <property type="entry name" value="phge_HK97_gp10"/>
    <property type="match status" value="1"/>
</dbReference>
<dbReference type="AlphaFoldDB" id="A0A848MX93"/>
<dbReference type="Proteomes" id="UP000557857">
    <property type="component" value="Unassembled WGS sequence"/>
</dbReference>
<keyword evidence="1" id="KW-0175">Coiled coil</keyword>